<dbReference type="EMBL" id="FUXK01000034">
    <property type="protein sequence ID" value="SKA16180.1"/>
    <property type="molecule type" value="Genomic_DNA"/>
</dbReference>
<reference evidence="2 3" key="1">
    <citation type="submission" date="2017-02" db="EMBL/GenBank/DDBJ databases">
        <authorList>
            <person name="Peterson S.W."/>
        </authorList>
    </citation>
    <scope>NUCLEOTIDE SEQUENCE [LARGE SCALE GENOMIC DNA]</scope>
    <source>
        <strain evidence="2 3">ATCC 43324</strain>
    </source>
</reference>
<gene>
    <name evidence="2" type="ORF">SAMN02745202_02314</name>
</gene>
<evidence type="ECO:0000256" key="1">
    <source>
        <dbReference type="SAM" id="Phobius"/>
    </source>
</evidence>
<feature type="transmembrane region" description="Helical" evidence="1">
    <location>
        <begin position="65"/>
        <end position="82"/>
    </location>
</feature>
<accession>A0A1T4RJJ0</accession>
<keyword evidence="1" id="KW-0472">Membrane</keyword>
<dbReference type="Proteomes" id="UP000190065">
    <property type="component" value="Unassembled WGS sequence"/>
</dbReference>
<protein>
    <submittedName>
        <fullName evidence="2">Uncharacterized protein</fullName>
    </submittedName>
</protein>
<keyword evidence="1" id="KW-0812">Transmembrane</keyword>
<feature type="transmembrane region" description="Helical" evidence="1">
    <location>
        <begin position="33"/>
        <end position="53"/>
    </location>
</feature>
<proteinExistence type="predicted"/>
<sequence length="107" mass="11797">MRTLHLVAIAGIMLLGFTHSALSFKKYNQLSAEAFWFFSAGLALVFAGLANGLHYQLQMPVTFRYTLAINVLLVLFTVFLAIKVTAPTTILVAVFSILLCIAVLYNQ</sequence>
<feature type="transmembrane region" description="Helical" evidence="1">
    <location>
        <begin position="88"/>
        <end position="105"/>
    </location>
</feature>
<keyword evidence="1" id="KW-1133">Transmembrane helix</keyword>
<organism evidence="2 3">
    <name type="scientific">Segatella oulorum</name>
    <dbReference type="NCBI Taxonomy" id="28136"/>
    <lineage>
        <taxon>Bacteria</taxon>
        <taxon>Pseudomonadati</taxon>
        <taxon>Bacteroidota</taxon>
        <taxon>Bacteroidia</taxon>
        <taxon>Bacteroidales</taxon>
        <taxon>Prevotellaceae</taxon>
        <taxon>Segatella</taxon>
    </lineage>
</organism>
<dbReference type="AlphaFoldDB" id="A0A1T4RJJ0"/>
<name>A0A1T4RJJ0_9BACT</name>
<dbReference type="eggNOG" id="ENOG5031GQQ">
    <property type="taxonomic scope" value="Bacteria"/>
</dbReference>
<evidence type="ECO:0000313" key="3">
    <source>
        <dbReference type="Proteomes" id="UP000190065"/>
    </source>
</evidence>
<evidence type="ECO:0000313" key="2">
    <source>
        <dbReference type="EMBL" id="SKA16180.1"/>
    </source>
</evidence>